<gene>
    <name evidence="4" type="ORF">D4L85_00610</name>
</gene>
<organism evidence="4 5">
    <name type="scientific">Chryseolinea soli</name>
    <dbReference type="NCBI Taxonomy" id="2321403"/>
    <lineage>
        <taxon>Bacteria</taxon>
        <taxon>Pseudomonadati</taxon>
        <taxon>Bacteroidota</taxon>
        <taxon>Cytophagia</taxon>
        <taxon>Cytophagales</taxon>
        <taxon>Fulvivirgaceae</taxon>
        <taxon>Chryseolinea</taxon>
    </lineage>
</organism>
<sequence length="607" mass="67822">MLDFKTFIPTLIFLLTFAQFAAAQVAGAKKDSVTTVTYRDYILTHSLVPAGSVPTALDPNGVYPYVSYVETSNRPVLKPYQFVVLENSHIKVTICPDLGGKVMSLIHKPSGTEALYVPNVVKPVRILPRFYFVAGGIEVSFPISHSPTQNDFVPYKIDKAAGRTYVTCGERERRFGMQWVVEYSLGPDDNFLTQRVVFRNPGTKPYPWMSWSNAALPSAPDTEYHFPKGRVLSHASTVDTLDWVTQGPRREADIREMTGYFWKTSDVNAFGVFTPSLKSGLYHFADRTVAPGIKLWSYGVGADSAWATLSTAATKPYVEIQGGPIGDQSIKLELKPGETRTHTEYWMPTNMPVDIYALKVPGHKLRALSSIPWFGWRVDAGTKPWLELSKAFTKKGEVPAPPAIDENIWAPSGMEAMQPAFEWAIAKSKGEQTSLWKFHYGAWLAGSGDIQNAKKQLTACSLGVANVLLARILRSEGDNEGAAAALRSVREPWLQLHPQVVIERDKALRSLGKQTLSERAAWLAKVDALQDEWVLERRVQLLIDQGQFKTAKELLLSIPFQKVHQTYTRTNLWNQLCEKLHDPCLPIPASLGEDRLATFGAYREFEK</sequence>
<feature type="domain" description="BDI-1685-like C-terminal" evidence="3">
    <location>
        <begin position="385"/>
        <end position="576"/>
    </location>
</feature>
<dbReference type="Pfam" id="PF17128">
    <property type="entry name" value="DUF5107"/>
    <property type="match status" value="1"/>
</dbReference>
<name>A0A385SGZ5_9BACT</name>
<evidence type="ECO:0000259" key="2">
    <source>
        <dbReference type="Pfam" id="PF17128"/>
    </source>
</evidence>
<dbReference type="InterPro" id="IPR033396">
    <property type="entry name" value="DUF5107"/>
</dbReference>
<keyword evidence="1" id="KW-0732">Signal</keyword>
<feature type="chain" id="PRO_5017388256" evidence="1">
    <location>
        <begin position="22"/>
        <end position="607"/>
    </location>
</feature>
<reference evidence="5" key="1">
    <citation type="submission" date="2018-09" db="EMBL/GenBank/DDBJ databases">
        <title>Chryseolinea sp. KIS68-18 isolated from soil.</title>
        <authorList>
            <person name="Weon H.-Y."/>
            <person name="Kwon S.-W."/>
            <person name="Lee S.A."/>
        </authorList>
    </citation>
    <scope>NUCLEOTIDE SEQUENCE [LARGE SCALE GENOMIC DNA]</scope>
    <source>
        <strain evidence="5">KIS68-18</strain>
    </source>
</reference>
<accession>A0A385SGZ5</accession>
<evidence type="ECO:0000256" key="1">
    <source>
        <dbReference type="SAM" id="SignalP"/>
    </source>
</evidence>
<feature type="signal peptide" evidence="1">
    <location>
        <begin position="1"/>
        <end position="21"/>
    </location>
</feature>
<dbReference type="KEGG" id="chk:D4L85_00610"/>
<evidence type="ECO:0000313" key="5">
    <source>
        <dbReference type="Proteomes" id="UP000266183"/>
    </source>
</evidence>
<dbReference type="EMBL" id="CP032382">
    <property type="protein sequence ID" value="AYB29175.1"/>
    <property type="molecule type" value="Genomic_DNA"/>
</dbReference>
<evidence type="ECO:0000313" key="4">
    <source>
        <dbReference type="EMBL" id="AYB29175.1"/>
    </source>
</evidence>
<evidence type="ECO:0000259" key="3">
    <source>
        <dbReference type="Pfam" id="PF22256"/>
    </source>
</evidence>
<dbReference type="Proteomes" id="UP000266183">
    <property type="component" value="Chromosome"/>
</dbReference>
<dbReference type="InterPro" id="IPR053983">
    <property type="entry name" value="BDI_1685-like_C"/>
</dbReference>
<dbReference type="AlphaFoldDB" id="A0A385SGZ5"/>
<dbReference type="RefSeq" id="WP_119752498.1">
    <property type="nucleotide sequence ID" value="NZ_CP032382.1"/>
</dbReference>
<keyword evidence="5" id="KW-1185">Reference proteome</keyword>
<feature type="domain" description="DUF5107" evidence="2">
    <location>
        <begin position="58"/>
        <end position="349"/>
    </location>
</feature>
<dbReference type="Pfam" id="PF22256">
    <property type="entry name" value="BDI_1685-like_C"/>
    <property type="match status" value="1"/>
</dbReference>
<proteinExistence type="predicted"/>
<protein>
    <submittedName>
        <fullName evidence="4">DUF5107 domain-containing protein</fullName>
    </submittedName>
</protein>
<dbReference type="OrthoDB" id="174931at2"/>